<dbReference type="InterPro" id="IPR051690">
    <property type="entry name" value="PseI-like"/>
</dbReference>
<dbReference type="GO" id="GO:0016051">
    <property type="term" value="P:carbohydrate biosynthetic process"/>
    <property type="evidence" value="ECO:0007669"/>
    <property type="project" value="InterPro"/>
</dbReference>
<dbReference type="PANTHER" id="PTHR42966">
    <property type="entry name" value="N-ACETYLNEURAMINATE SYNTHASE"/>
    <property type="match status" value="1"/>
</dbReference>
<dbReference type="CDD" id="cd11615">
    <property type="entry name" value="SAF_NeuB_like"/>
    <property type="match status" value="1"/>
</dbReference>
<comment type="caution">
    <text evidence="2">The sequence shown here is derived from an EMBL/GenBank/DDBJ whole genome shotgun (WGS) entry which is preliminary data.</text>
</comment>
<protein>
    <submittedName>
        <fullName evidence="2">Pseudaminic acid synthase</fullName>
    </submittedName>
</protein>
<dbReference type="InterPro" id="IPR006190">
    <property type="entry name" value="SAF_AFP_Neu5Ac"/>
</dbReference>
<dbReference type="InterPro" id="IPR036732">
    <property type="entry name" value="AFP_Neu5c_C_sf"/>
</dbReference>
<organism evidence="2 3">
    <name type="scientific">Vibrio splendidus</name>
    <dbReference type="NCBI Taxonomy" id="29497"/>
    <lineage>
        <taxon>Bacteria</taxon>
        <taxon>Pseudomonadati</taxon>
        <taxon>Pseudomonadota</taxon>
        <taxon>Gammaproteobacteria</taxon>
        <taxon>Vibrionales</taxon>
        <taxon>Vibrionaceae</taxon>
        <taxon>Vibrio</taxon>
    </lineage>
</organism>
<evidence type="ECO:0000259" key="1">
    <source>
        <dbReference type="PROSITE" id="PS50844"/>
    </source>
</evidence>
<dbReference type="SUPFAM" id="SSF51269">
    <property type="entry name" value="AFP III-like domain"/>
    <property type="match status" value="1"/>
</dbReference>
<dbReference type="Proteomes" id="UP000235405">
    <property type="component" value="Unassembled WGS sequence"/>
</dbReference>
<dbReference type="PROSITE" id="PS50844">
    <property type="entry name" value="AFP_LIKE"/>
    <property type="match status" value="1"/>
</dbReference>
<evidence type="ECO:0000313" key="2">
    <source>
        <dbReference type="EMBL" id="PMF19131.1"/>
    </source>
</evidence>
<dbReference type="Gene3D" id="3.20.20.70">
    <property type="entry name" value="Aldolase class I"/>
    <property type="match status" value="1"/>
</dbReference>
<dbReference type="GO" id="GO:0047444">
    <property type="term" value="F:N-acylneuraminate-9-phosphate synthase activity"/>
    <property type="evidence" value="ECO:0007669"/>
    <property type="project" value="TreeGrafter"/>
</dbReference>
<dbReference type="RefSeq" id="WP_102482934.1">
    <property type="nucleotide sequence ID" value="NZ_MCSW01000195.1"/>
</dbReference>
<dbReference type="Pfam" id="PF03102">
    <property type="entry name" value="NeuB"/>
    <property type="match status" value="1"/>
</dbReference>
<dbReference type="SMART" id="SM00858">
    <property type="entry name" value="SAF"/>
    <property type="match status" value="1"/>
</dbReference>
<feature type="domain" description="AFP-like" evidence="1">
    <location>
        <begin position="278"/>
        <end position="336"/>
    </location>
</feature>
<sequence length="338" mass="37467">MSKTFIIAELSGNHNNDLEYTKQTILAMKEAGADAVKLQTYKADSLTLNVDNEEFGPRKEGLWKGKKPYDVFSEGALPYAWHKELFEYANNLGLVCFSSPFDEDAVDFLETLNNPIYKIASFEIQHIPLIKKIAETGKPVIISTGIAKLADIEKALEYFPDKSRVTLLKCTSAYPTPYSEVNLKAINTLKDTFGVNIGLSDHTLGHVVPVAAVALGAKVIEKHFILDRNVKSVDSDFSMTPEEFKLMVSSIKIVEQALGTHEFQLSEGSKKSRLRGRSIYVSNNLKKGDLITRDNVKVVRPASGLAPKYFSHILGKHASRDLLAGEPLLLSDITDYIS</sequence>
<reference evidence="3" key="1">
    <citation type="submission" date="2016-07" db="EMBL/GenBank/DDBJ databases">
        <title>Nontailed viruses are major unrecognized killers of bacteria in the ocean.</title>
        <authorList>
            <person name="Kauffman K."/>
            <person name="Hussain F."/>
            <person name="Yang J."/>
            <person name="Arevalo P."/>
            <person name="Brown J."/>
            <person name="Cutler M."/>
            <person name="Kelly L."/>
            <person name="Polz M.F."/>
        </authorList>
    </citation>
    <scope>NUCLEOTIDE SEQUENCE [LARGE SCALE GENOMIC DNA]</scope>
    <source>
        <strain evidence="3">10N.286.54.F3</strain>
    </source>
</reference>
<evidence type="ECO:0000313" key="3">
    <source>
        <dbReference type="Proteomes" id="UP000235405"/>
    </source>
</evidence>
<dbReference type="EMBL" id="MCSW01000195">
    <property type="protein sequence ID" value="PMF19131.1"/>
    <property type="molecule type" value="Genomic_DNA"/>
</dbReference>
<dbReference type="NCBIfam" id="TIGR03586">
    <property type="entry name" value="PseI"/>
    <property type="match status" value="1"/>
</dbReference>
<dbReference type="Gene3D" id="3.90.1210.10">
    <property type="entry name" value="Antifreeze-like/N-acetylneuraminic acid synthase C-terminal domain"/>
    <property type="match status" value="1"/>
</dbReference>
<dbReference type="Pfam" id="PF08666">
    <property type="entry name" value="SAF"/>
    <property type="match status" value="1"/>
</dbReference>
<dbReference type="InterPro" id="IPR020030">
    <property type="entry name" value="Pseudaminic_synth_PseI"/>
</dbReference>
<dbReference type="InterPro" id="IPR057736">
    <property type="entry name" value="SAF_PseI/NeuA/NeuB"/>
</dbReference>
<dbReference type="InterPro" id="IPR013974">
    <property type="entry name" value="SAF"/>
</dbReference>
<proteinExistence type="predicted"/>
<dbReference type="AlphaFoldDB" id="A0A2N7CBI5"/>
<dbReference type="SUPFAM" id="SSF51569">
    <property type="entry name" value="Aldolase"/>
    <property type="match status" value="1"/>
</dbReference>
<name>A0A2N7CBI5_VIBSP</name>
<dbReference type="PANTHER" id="PTHR42966:SF2">
    <property type="entry name" value="PSEUDAMINIC ACID SYNTHASE"/>
    <property type="match status" value="1"/>
</dbReference>
<dbReference type="InterPro" id="IPR013132">
    <property type="entry name" value="PseI/NeuA/B-like_N"/>
</dbReference>
<dbReference type="InterPro" id="IPR013785">
    <property type="entry name" value="Aldolase_TIM"/>
</dbReference>
<gene>
    <name evidence="2" type="ORF">BCV19_14040</name>
</gene>
<accession>A0A2N7CBI5</accession>